<feature type="transmembrane region" description="Helical" evidence="7">
    <location>
        <begin position="138"/>
        <end position="167"/>
    </location>
</feature>
<keyword evidence="5 7" id="KW-1133">Transmembrane helix</keyword>
<dbReference type="Proteomes" id="UP000245590">
    <property type="component" value="Unassembled WGS sequence"/>
</dbReference>
<evidence type="ECO:0000313" key="11">
    <source>
        <dbReference type="Proteomes" id="UP000245590"/>
    </source>
</evidence>
<dbReference type="Pfam" id="PF00528">
    <property type="entry name" value="BPD_transp_1"/>
    <property type="match status" value="1"/>
</dbReference>
<feature type="transmembrane region" description="Helical" evidence="7">
    <location>
        <begin position="187"/>
        <end position="210"/>
    </location>
</feature>
<evidence type="ECO:0000256" key="1">
    <source>
        <dbReference type="ARBA" id="ARBA00004651"/>
    </source>
</evidence>
<feature type="transmembrane region" description="Helical" evidence="7">
    <location>
        <begin position="107"/>
        <end position="126"/>
    </location>
</feature>
<comment type="subcellular location">
    <subcellularLocation>
        <location evidence="1 7">Cell membrane</location>
        <topology evidence="1 7">Multi-pass membrane protein</topology>
    </subcellularLocation>
</comment>
<feature type="compositionally biased region" description="Low complexity" evidence="8">
    <location>
        <begin position="1"/>
        <end position="21"/>
    </location>
</feature>
<evidence type="ECO:0000259" key="9">
    <source>
        <dbReference type="PROSITE" id="PS50928"/>
    </source>
</evidence>
<feature type="region of interest" description="Disordered" evidence="8">
    <location>
        <begin position="1"/>
        <end position="36"/>
    </location>
</feature>
<dbReference type="PANTHER" id="PTHR30193:SF41">
    <property type="entry name" value="DIACETYLCHITOBIOSE UPTAKE SYSTEM PERMEASE PROTEIN NGCF"/>
    <property type="match status" value="1"/>
</dbReference>
<keyword evidence="4 7" id="KW-0812">Transmembrane</keyword>
<feature type="transmembrane region" description="Helical" evidence="7">
    <location>
        <begin position="293"/>
        <end position="313"/>
    </location>
</feature>
<feature type="transmembrane region" description="Helical" evidence="7">
    <location>
        <begin position="42"/>
        <end position="66"/>
    </location>
</feature>
<accession>A0A2U2RN15</accession>
<dbReference type="PANTHER" id="PTHR30193">
    <property type="entry name" value="ABC TRANSPORTER PERMEASE PROTEIN"/>
    <property type="match status" value="1"/>
</dbReference>
<evidence type="ECO:0000256" key="4">
    <source>
        <dbReference type="ARBA" id="ARBA00022692"/>
    </source>
</evidence>
<evidence type="ECO:0000256" key="7">
    <source>
        <dbReference type="RuleBase" id="RU363032"/>
    </source>
</evidence>
<proteinExistence type="inferred from homology"/>
<dbReference type="InterPro" id="IPR051393">
    <property type="entry name" value="ABC_transporter_permease"/>
</dbReference>
<name>A0A2U2RN15_9MICO</name>
<evidence type="ECO:0000256" key="8">
    <source>
        <dbReference type="SAM" id="MobiDB-lite"/>
    </source>
</evidence>
<evidence type="ECO:0000256" key="2">
    <source>
        <dbReference type="ARBA" id="ARBA00022448"/>
    </source>
</evidence>
<evidence type="ECO:0000256" key="5">
    <source>
        <dbReference type="ARBA" id="ARBA00022989"/>
    </source>
</evidence>
<feature type="transmembrane region" description="Helical" evidence="7">
    <location>
        <begin position="241"/>
        <end position="261"/>
    </location>
</feature>
<sequence>MTTASTPSPSAGSLAGTSIRGGSRRRSDRRGRPSDRGTGPGAWLFIAPFGLFYLAFLLGPTVWMFVASFFNTSLVHSGLGSFAGLDNYVEMFSRADFWSALWHTLQFTLYTVPPLVILAFVFAVLTNRLRRGQWFFRLAFFLPFILPSATISLIWVFIFTPATGLWASVQSLLGFTPGSGILADPKSAMVGIAIATVWWTIGFNFILYLAGLQDIPRELYEAAAVDGATTWQQIRHVTVPLLRRTTTLVILLQIIASLKIFDQVYLMTSGGPGVSTQVSLGLITGTAFTDNRIGAASAASVLLFVIIVAIAVIREIVERVAARRDQEA</sequence>
<dbReference type="RefSeq" id="WP_109274161.1">
    <property type="nucleotide sequence ID" value="NZ_QFKX01000001.1"/>
</dbReference>
<dbReference type="SUPFAM" id="SSF161098">
    <property type="entry name" value="MetI-like"/>
    <property type="match status" value="1"/>
</dbReference>
<dbReference type="GO" id="GO:0055085">
    <property type="term" value="P:transmembrane transport"/>
    <property type="evidence" value="ECO:0007669"/>
    <property type="project" value="InterPro"/>
</dbReference>
<comment type="similarity">
    <text evidence="7">Belongs to the binding-protein-dependent transport system permease family.</text>
</comment>
<dbReference type="CDD" id="cd06261">
    <property type="entry name" value="TM_PBP2"/>
    <property type="match status" value="1"/>
</dbReference>
<dbReference type="PROSITE" id="PS50928">
    <property type="entry name" value="ABC_TM1"/>
    <property type="match status" value="1"/>
</dbReference>
<keyword evidence="2 7" id="KW-0813">Transport</keyword>
<dbReference type="OrthoDB" id="4319190at2"/>
<dbReference type="InterPro" id="IPR035906">
    <property type="entry name" value="MetI-like_sf"/>
</dbReference>
<keyword evidence="3" id="KW-1003">Cell membrane</keyword>
<evidence type="ECO:0000256" key="6">
    <source>
        <dbReference type="ARBA" id="ARBA00023136"/>
    </source>
</evidence>
<reference evidence="10 11" key="1">
    <citation type="submission" date="2018-05" db="EMBL/GenBank/DDBJ databases">
        <title>Brachybacterium sp. M1HQ-2T, whole genome shotgun sequence.</title>
        <authorList>
            <person name="Tuo L."/>
        </authorList>
    </citation>
    <scope>NUCLEOTIDE SEQUENCE [LARGE SCALE GENOMIC DNA]</scope>
    <source>
        <strain evidence="10 11">M1HQ-2</strain>
    </source>
</reference>
<dbReference type="InterPro" id="IPR000515">
    <property type="entry name" value="MetI-like"/>
</dbReference>
<dbReference type="AlphaFoldDB" id="A0A2U2RN15"/>
<evidence type="ECO:0000256" key="3">
    <source>
        <dbReference type="ARBA" id="ARBA00022475"/>
    </source>
</evidence>
<evidence type="ECO:0000313" key="10">
    <source>
        <dbReference type="EMBL" id="PWH07277.1"/>
    </source>
</evidence>
<dbReference type="GO" id="GO:0005886">
    <property type="term" value="C:plasma membrane"/>
    <property type="evidence" value="ECO:0007669"/>
    <property type="project" value="UniProtKB-SubCell"/>
</dbReference>
<dbReference type="EMBL" id="QFKX01000001">
    <property type="protein sequence ID" value="PWH07277.1"/>
    <property type="molecule type" value="Genomic_DNA"/>
</dbReference>
<protein>
    <submittedName>
        <fullName evidence="10">Sugar ABC transporter permease</fullName>
    </submittedName>
</protein>
<feature type="domain" description="ABC transmembrane type-1" evidence="9">
    <location>
        <begin position="101"/>
        <end position="314"/>
    </location>
</feature>
<dbReference type="Gene3D" id="1.10.3720.10">
    <property type="entry name" value="MetI-like"/>
    <property type="match status" value="1"/>
</dbReference>
<keyword evidence="6 7" id="KW-0472">Membrane</keyword>
<comment type="caution">
    <text evidence="10">The sequence shown here is derived from an EMBL/GenBank/DDBJ whole genome shotgun (WGS) entry which is preliminary data.</text>
</comment>
<organism evidence="10 11">
    <name type="scientific">Brachybacterium endophyticum</name>
    <dbReference type="NCBI Taxonomy" id="2182385"/>
    <lineage>
        <taxon>Bacteria</taxon>
        <taxon>Bacillati</taxon>
        <taxon>Actinomycetota</taxon>
        <taxon>Actinomycetes</taxon>
        <taxon>Micrococcales</taxon>
        <taxon>Dermabacteraceae</taxon>
        <taxon>Brachybacterium</taxon>
    </lineage>
</organism>
<keyword evidence="11" id="KW-1185">Reference proteome</keyword>
<gene>
    <name evidence="10" type="ORF">DEO23_01065</name>
</gene>